<protein>
    <recommendedName>
        <fullName evidence="3">CopG family transcriptional regulator</fullName>
    </recommendedName>
</protein>
<accession>A0A2W5ZK79</accession>
<dbReference type="Proteomes" id="UP000248724">
    <property type="component" value="Unassembled WGS sequence"/>
</dbReference>
<organism evidence="1 2">
    <name type="scientific">Candidatus Aeolococcus gillhamiae</name>
    <dbReference type="NCBI Taxonomy" id="3127015"/>
    <lineage>
        <taxon>Bacteria</taxon>
        <taxon>Bacillati</taxon>
        <taxon>Candidatus Dormiibacterota</taxon>
        <taxon>Candidatus Dormibacteria</taxon>
        <taxon>Candidatus Aeolococcales</taxon>
        <taxon>Candidatus Aeolococcaceae</taxon>
        <taxon>Candidatus Aeolococcus</taxon>
    </lineage>
</organism>
<evidence type="ECO:0000313" key="1">
    <source>
        <dbReference type="EMBL" id="PZR83266.1"/>
    </source>
</evidence>
<gene>
    <name evidence="1" type="ORF">DLM65_02355</name>
</gene>
<proteinExistence type="predicted"/>
<comment type="caution">
    <text evidence="1">The sequence shown here is derived from an EMBL/GenBank/DDBJ whole genome shotgun (WGS) entry which is preliminary data.</text>
</comment>
<name>A0A2W5ZK79_9BACT</name>
<evidence type="ECO:0000313" key="2">
    <source>
        <dbReference type="Proteomes" id="UP000248724"/>
    </source>
</evidence>
<sequence length="75" mass="8249">MTLNVRIDPATEGALATLTADGTTRSDAVRRAVVAAAAELDRRRLQAEAESLRDDPEDLAEVRRVQAEMESLRAW</sequence>
<dbReference type="AlphaFoldDB" id="A0A2W5ZK79"/>
<reference evidence="1 2" key="1">
    <citation type="journal article" date="2017" name="Nature">
        <title>Atmospheric trace gases support primary production in Antarctic desert surface soil.</title>
        <authorList>
            <person name="Ji M."/>
            <person name="Greening C."/>
            <person name="Vanwonterghem I."/>
            <person name="Carere C.R."/>
            <person name="Bay S.K."/>
            <person name="Steen J.A."/>
            <person name="Montgomery K."/>
            <person name="Lines T."/>
            <person name="Beardall J."/>
            <person name="van Dorst J."/>
            <person name="Snape I."/>
            <person name="Stott M.B."/>
            <person name="Hugenholtz P."/>
            <person name="Ferrari B.C."/>
        </authorList>
    </citation>
    <scope>NUCLEOTIDE SEQUENCE [LARGE SCALE GENOMIC DNA]</scope>
    <source>
        <strain evidence="1">RRmetagenome_bin12</strain>
    </source>
</reference>
<evidence type="ECO:0008006" key="3">
    <source>
        <dbReference type="Google" id="ProtNLM"/>
    </source>
</evidence>
<dbReference type="EMBL" id="QHBU01000040">
    <property type="protein sequence ID" value="PZR83266.1"/>
    <property type="molecule type" value="Genomic_DNA"/>
</dbReference>